<keyword evidence="3" id="KW-1185">Reference proteome</keyword>
<evidence type="ECO:0000313" key="3">
    <source>
        <dbReference type="Proteomes" id="UP000441925"/>
    </source>
</evidence>
<proteinExistence type="predicted"/>
<dbReference type="EMBL" id="VULQ01000012">
    <property type="protein sequence ID" value="MSS78504.1"/>
    <property type="molecule type" value="Genomic_DNA"/>
</dbReference>
<dbReference type="InterPro" id="IPR052942">
    <property type="entry name" value="LPS_cholinephosphotransferase"/>
</dbReference>
<dbReference type="RefSeq" id="WP_154541649.1">
    <property type="nucleotide sequence ID" value="NZ_VULQ01000012.1"/>
</dbReference>
<evidence type="ECO:0000259" key="1">
    <source>
        <dbReference type="Pfam" id="PF04991"/>
    </source>
</evidence>
<name>A0A6N7VWV8_9FIRM</name>
<dbReference type="Pfam" id="PF04991">
    <property type="entry name" value="LicD"/>
    <property type="match status" value="1"/>
</dbReference>
<comment type="caution">
    <text evidence="2">The sequence shown here is derived from an EMBL/GenBank/DDBJ whole genome shotgun (WGS) entry which is preliminary data.</text>
</comment>
<dbReference type="InterPro" id="IPR007074">
    <property type="entry name" value="LicD/FKTN/FKRP_NTP_transf"/>
</dbReference>
<dbReference type="GO" id="GO:0009100">
    <property type="term" value="P:glycoprotein metabolic process"/>
    <property type="evidence" value="ECO:0007669"/>
    <property type="project" value="UniProtKB-ARBA"/>
</dbReference>
<sequence length="272" mass="32385">MNKKNELTHSQIQEELIELLKKTDEFLRKNEIEYTISYGTLLGAVRHKGFIPWDDDIDISMKRSEYNKFLSLLRKKNEIEEGISVEGICLNNNEIPFLKIVNNNIKVCEEINGGYNDDYLWIDVFPVDYVPNHFQKIFFAIIYKYYRKFYYFSRFYEKGWESHAKKCLANSILAKFAKRKNSSYYSRKLDEFSESIKESKFLANNVFGTSGEKELVDAKLFDSYIDYNFENIKVRGIKDYDTYLKVNYGNYMEIPPAEDRITHGLRAWKYEE</sequence>
<organism evidence="2 3">
    <name type="scientific">Anaerococcus porci</name>
    <dbReference type="NCBI Taxonomy" id="2652269"/>
    <lineage>
        <taxon>Bacteria</taxon>
        <taxon>Bacillati</taxon>
        <taxon>Bacillota</taxon>
        <taxon>Tissierellia</taxon>
        <taxon>Tissierellales</taxon>
        <taxon>Peptoniphilaceae</taxon>
        <taxon>Anaerococcus</taxon>
    </lineage>
</organism>
<feature type="domain" description="LicD/FKTN/FKRP nucleotidyltransferase" evidence="1">
    <location>
        <begin position="28"/>
        <end position="249"/>
    </location>
</feature>
<gene>
    <name evidence="2" type="ORF">FYJ26_08875</name>
</gene>
<accession>A0A6N7VWV8</accession>
<evidence type="ECO:0000313" key="2">
    <source>
        <dbReference type="EMBL" id="MSS78504.1"/>
    </source>
</evidence>
<protein>
    <submittedName>
        <fullName evidence="2">LicD family protein</fullName>
    </submittedName>
</protein>
<dbReference type="AlphaFoldDB" id="A0A6N7VWV8"/>
<dbReference type="PANTHER" id="PTHR43404:SF2">
    <property type="entry name" value="LIPOPOLYSACCHARIDE CHOLINEPHOSPHOTRANSFERASE LICD"/>
    <property type="match status" value="1"/>
</dbReference>
<reference evidence="2 3" key="1">
    <citation type="submission" date="2019-08" db="EMBL/GenBank/DDBJ databases">
        <title>In-depth cultivation of the pig gut microbiome towards novel bacterial diversity and tailored functional studies.</title>
        <authorList>
            <person name="Wylensek D."/>
            <person name="Hitch T.C.A."/>
            <person name="Clavel T."/>
        </authorList>
    </citation>
    <scope>NUCLEOTIDE SEQUENCE [LARGE SCALE GENOMIC DNA]</scope>
    <source>
        <strain evidence="2 3">WCA-380-WT-2B</strain>
    </source>
</reference>
<dbReference type="Proteomes" id="UP000441925">
    <property type="component" value="Unassembled WGS sequence"/>
</dbReference>
<dbReference type="PANTHER" id="PTHR43404">
    <property type="entry name" value="LIPOPOLYSACCHARIDE CHOLINEPHOSPHOTRANSFERASE LICD"/>
    <property type="match status" value="1"/>
</dbReference>